<evidence type="ECO:0000256" key="4">
    <source>
        <dbReference type="ARBA" id="ARBA00022679"/>
    </source>
</evidence>
<dbReference type="Gene3D" id="3.90.550.10">
    <property type="entry name" value="Spore Coat Polysaccharide Biosynthesis Protein SpsA, Chain A"/>
    <property type="match status" value="1"/>
</dbReference>
<dbReference type="EMBL" id="DSID01000510">
    <property type="protein sequence ID" value="HEX70934.1"/>
    <property type="molecule type" value="Genomic_DNA"/>
</dbReference>
<keyword evidence="5" id="KW-0472">Membrane</keyword>
<keyword evidence="3" id="KW-0328">Glycosyltransferase</keyword>
<dbReference type="InterPro" id="IPR001173">
    <property type="entry name" value="Glyco_trans_2-like"/>
</dbReference>
<dbReference type="SUPFAM" id="SSF53448">
    <property type="entry name" value="Nucleotide-diphospho-sugar transferases"/>
    <property type="match status" value="1"/>
</dbReference>
<dbReference type="GO" id="GO:0016757">
    <property type="term" value="F:glycosyltransferase activity"/>
    <property type="evidence" value="ECO:0007669"/>
    <property type="project" value="UniProtKB-KW"/>
</dbReference>
<feature type="domain" description="Glycosyltransferase 2-like" evidence="6">
    <location>
        <begin position="12"/>
        <end position="139"/>
    </location>
</feature>
<comment type="subcellular location">
    <subcellularLocation>
        <location evidence="1">Cell membrane</location>
    </subcellularLocation>
</comment>
<keyword evidence="4 7" id="KW-0808">Transferase</keyword>
<protein>
    <submittedName>
        <fullName evidence="7">Glycosyltransferase</fullName>
    </submittedName>
</protein>
<proteinExistence type="predicted"/>
<evidence type="ECO:0000313" key="7">
    <source>
        <dbReference type="EMBL" id="HEX70934.1"/>
    </source>
</evidence>
<organism evidence="7">
    <name type="scientific">Thermorudis sp</name>
    <dbReference type="NCBI Taxonomy" id="1969470"/>
    <lineage>
        <taxon>Bacteria</taxon>
        <taxon>Pseudomonadati</taxon>
        <taxon>Thermomicrobiota</taxon>
        <taxon>Thermomicrobia</taxon>
        <taxon>Thermomicrobia incertae sedis</taxon>
        <taxon>Thermorudis</taxon>
    </lineage>
</organism>
<keyword evidence="2" id="KW-1003">Cell membrane</keyword>
<gene>
    <name evidence="7" type="ORF">ENP13_06785</name>
</gene>
<reference evidence="7" key="1">
    <citation type="journal article" date="2020" name="mSystems">
        <title>Genome- and Community-Level Interaction Insights into Carbon Utilization and Element Cycling Functions of Hydrothermarchaeota in Hydrothermal Sediment.</title>
        <authorList>
            <person name="Zhou Z."/>
            <person name="Liu Y."/>
            <person name="Xu W."/>
            <person name="Pan J."/>
            <person name="Luo Z.H."/>
            <person name="Li M."/>
        </authorList>
    </citation>
    <scope>NUCLEOTIDE SEQUENCE [LARGE SCALE GENOMIC DNA]</scope>
    <source>
        <strain evidence="7">SpSt-192</strain>
    </source>
</reference>
<evidence type="ECO:0000256" key="1">
    <source>
        <dbReference type="ARBA" id="ARBA00004236"/>
    </source>
</evidence>
<dbReference type="PANTHER" id="PTHR43646:SF2">
    <property type="entry name" value="GLYCOSYLTRANSFERASE 2-LIKE DOMAIN-CONTAINING PROTEIN"/>
    <property type="match status" value="1"/>
</dbReference>
<evidence type="ECO:0000256" key="3">
    <source>
        <dbReference type="ARBA" id="ARBA00022676"/>
    </source>
</evidence>
<evidence type="ECO:0000259" key="6">
    <source>
        <dbReference type="Pfam" id="PF00535"/>
    </source>
</evidence>
<evidence type="ECO:0000256" key="5">
    <source>
        <dbReference type="ARBA" id="ARBA00023136"/>
    </source>
</evidence>
<dbReference type="PANTHER" id="PTHR43646">
    <property type="entry name" value="GLYCOSYLTRANSFERASE"/>
    <property type="match status" value="1"/>
</dbReference>
<sequence>MASCSTGRPEVSIVIPARNEETFIGRALESIASQSWPLERLEVVVVDNGSHDRTATVVREFARTTPGLRVRLLHEPLPSRARAKNRGAQEATGEILIFLDADSAMATDLVVRVIETYRGGYPAGSIRIVADSRDLLDRAFFWLMELGKRRFHIRAQMFYCWRELFMALGGFDERLQIAEDREFLQRAERSGVKVCHLSASWIVTSPRRLRRLPLRLGLLTTFARWLLAHLGIGRSWPY</sequence>
<dbReference type="Pfam" id="PF00535">
    <property type="entry name" value="Glycos_transf_2"/>
    <property type="match status" value="1"/>
</dbReference>
<accession>A0A7C3ARN6</accession>
<dbReference type="AlphaFoldDB" id="A0A7C3ARN6"/>
<dbReference type="InterPro" id="IPR029044">
    <property type="entry name" value="Nucleotide-diphossugar_trans"/>
</dbReference>
<comment type="caution">
    <text evidence="7">The sequence shown here is derived from an EMBL/GenBank/DDBJ whole genome shotgun (WGS) entry which is preliminary data.</text>
</comment>
<dbReference type="GO" id="GO:0005886">
    <property type="term" value="C:plasma membrane"/>
    <property type="evidence" value="ECO:0007669"/>
    <property type="project" value="UniProtKB-SubCell"/>
</dbReference>
<evidence type="ECO:0000256" key="2">
    <source>
        <dbReference type="ARBA" id="ARBA00022475"/>
    </source>
</evidence>
<name>A0A7C3ARN6_9BACT</name>